<protein>
    <submittedName>
        <fullName evidence="6">DoxX family protein</fullName>
    </submittedName>
</protein>
<dbReference type="Pfam" id="PF13564">
    <property type="entry name" value="DoxX_2"/>
    <property type="match status" value="1"/>
</dbReference>
<proteinExistence type="predicted"/>
<dbReference type="OrthoDB" id="3790625at2"/>
<dbReference type="InterPro" id="IPR032808">
    <property type="entry name" value="DoxX"/>
</dbReference>
<accession>A0A3S3BHK7</accession>
<comment type="subcellular location">
    <subcellularLocation>
        <location evidence="1">Membrane</location>
        <topology evidence="1">Multi-pass membrane protein</topology>
    </subcellularLocation>
</comment>
<feature type="transmembrane region" description="Helical" evidence="5">
    <location>
        <begin position="46"/>
        <end position="65"/>
    </location>
</feature>
<feature type="transmembrane region" description="Helical" evidence="5">
    <location>
        <begin position="6"/>
        <end position="25"/>
    </location>
</feature>
<organism evidence="6 7">
    <name type="scientific">Rhodococcus spongiicola</name>
    <dbReference type="NCBI Taxonomy" id="2487352"/>
    <lineage>
        <taxon>Bacteria</taxon>
        <taxon>Bacillati</taxon>
        <taxon>Actinomycetota</taxon>
        <taxon>Actinomycetes</taxon>
        <taxon>Mycobacteriales</taxon>
        <taxon>Nocardiaceae</taxon>
        <taxon>Rhodococcus</taxon>
    </lineage>
</organism>
<dbReference type="RefSeq" id="WP_127947761.1">
    <property type="nucleotide sequence ID" value="NZ_RKLN01000005.1"/>
</dbReference>
<evidence type="ECO:0000313" key="6">
    <source>
        <dbReference type="EMBL" id="RVW01462.1"/>
    </source>
</evidence>
<reference evidence="6 7" key="1">
    <citation type="submission" date="2018-11" db="EMBL/GenBank/DDBJ databases">
        <title>Rhodococcus spongicola sp. nov. and Rhodococcus xishaensis sp. nov. from marine sponges.</title>
        <authorList>
            <person name="Li L."/>
            <person name="Lin H.W."/>
        </authorList>
    </citation>
    <scope>NUCLEOTIDE SEQUENCE [LARGE SCALE GENOMIC DNA]</scope>
    <source>
        <strain evidence="6 7">LHW50502</strain>
    </source>
</reference>
<evidence type="ECO:0000256" key="3">
    <source>
        <dbReference type="ARBA" id="ARBA00022989"/>
    </source>
</evidence>
<keyword evidence="7" id="KW-1185">Reference proteome</keyword>
<dbReference type="EMBL" id="RKLN01000005">
    <property type="protein sequence ID" value="RVW01462.1"/>
    <property type="molecule type" value="Genomic_DNA"/>
</dbReference>
<name>A0A3S3BHK7_9NOCA</name>
<keyword evidence="2 5" id="KW-0812">Transmembrane</keyword>
<keyword evidence="4 5" id="KW-0472">Membrane</keyword>
<keyword evidence="3 5" id="KW-1133">Transmembrane helix</keyword>
<gene>
    <name evidence="6" type="ORF">EF834_13530</name>
</gene>
<evidence type="ECO:0000256" key="4">
    <source>
        <dbReference type="ARBA" id="ARBA00023136"/>
    </source>
</evidence>
<sequence>MNVVVWIVTGLLAAMFLMAGSMKLLKSKDDLVASNQSMHWAKDFPAGLFKFIGAAEVAAAFGLILPGAFGIATWLVPAAAIGLVVVMIGAAITHLRHKEYPNVVMNLVLLAAALFVAIERIGPQSF</sequence>
<dbReference type="Proteomes" id="UP000284333">
    <property type="component" value="Unassembled WGS sequence"/>
</dbReference>
<evidence type="ECO:0000256" key="5">
    <source>
        <dbReference type="SAM" id="Phobius"/>
    </source>
</evidence>
<feature type="transmembrane region" description="Helical" evidence="5">
    <location>
        <begin position="104"/>
        <end position="122"/>
    </location>
</feature>
<feature type="transmembrane region" description="Helical" evidence="5">
    <location>
        <begin position="71"/>
        <end position="92"/>
    </location>
</feature>
<evidence type="ECO:0000256" key="1">
    <source>
        <dbReference type="ARBA" id="ARBA00004141"/>
    </source>
</evidence>
<evidence type="ECO:0000313" key="7">
    <source>
        <dbReference type="Proteomes" id="UP000284333"/>
    </source>
</evidence>
<dbReference type="AlphaFoldDB" id="A0A3S3BHK7"/>
<evidence type="ECO:0000256" key="2">
    <source>
        <dbReference type="ARBA" id="ARBA00022692"/>
    </source>
</evidence>
<comment type="caution">
    <text evidence="6">The sequence shown here is derived from an EMBL/GenBank/DDBJ whole genome shotgun (WGS) entry which is preliminary data.</text>
</comment>
<dbReference type="GO" id="GO:0016020">
    <property type="term" value="C:membrane"/>
    <property type="evidence" value="ECO:0007669"/>
    <property type="project" value="UniProtKB-SubCell"/>
</dbReference>